<feature type="domain" description="N-acetyltransferase" evidence="1">
    <location>
        <begin position="54"/>
        <end position="199"/>
    </location>
</feature>
<dbReference type="RefSeq" id="WP_238158072.1">
    <property type="nucleotide sequence ID" value="NZ_SOCE01000001.1"/>
</dbReference>
<organism evidence="2 3">
    <name type="scientific">Kribbella voronezhensis</name>
    <dbReference type="NCBI Taxonomy" id="2512212"/>
    <lineage>
        <taxon>Bacteria</taxon>
        <taxon>Bacillati</taxon>
        <taxon>Actinomycetota</taxon>
        <taxon>Actinomycetes</taxon>
        <taxon>Propionibacteriales</taxon>
        <taxon>Kribbellaceae</taxon>
        <taxon>Kribbella</taxon>
    </lineage>
</organism>
<dbReference type="Pfam" id="PF00583">
    <property type="entry name" value="Acetyltransf_1"/>
    <property type="match status" value="1"/>
</dbReference>
<dbReference type="Gene3D" id="3.40.630.30">
    <property type="match status" value="1"/>
</dbReference>
<name>A0A4R7TA48_9ACTN</name>
<gene>
    <name evidence="2" type="ORF">EV138_2344</name>
</gene>
<dbReference type="EMBL" id="SOCE01000001">
    <property type="protein sequence ID" value="TDU88795.1"/>
    <property type="molecule type" value="Genomic_DNA"/>
</dbReference>
<comment type="caution">
    <text evidence="2">The sequence shown here is derived from an EMBL/GenBank/DDBJ whole genome shotgun (WGS) entry which is preliminary data.</text>
</comment>
<dbReference type="Proteomes" id="UP000295151">
    <property type="component" value="Unassembled WGS sequence"/>
</dbReference>
<dbReference type="PROSITE" id="PS51186">
    <property type="entry name" value="GNAT"/>
    <property type="match status" value="1"/>
</dbReference>
<protein>
    <submittedName>
        <fullName evidence="2">Acetyltransferase (GNAT) family protein</fullName>
    </submittedName>
</protein>
<evidence type="ECO:0000313" key="2">
    <source>
        <dbReference type="EMBL" id="TDU88795.1"/>
    </source>
</evidence>
<evidence type="ECO:0000313" key="3">
    <source>
        <dbReference type="Proteomes" id="UP000295151"/>
    </source>
</evidence>
<keyword evidence="3" id="KW-1185">Reference proteome</keyword>
<accession>A0A4R7TA48</accession>
<evidence type="ECO:0000259" key="1">
    <source>
        <dbReference type="PROSITE" id="PS51186"/>
    </source>
</evidence>
<keyword evidence="2" id="KW-0808">Transferase</keyword>
<dbReference type="GO" id="GO:0016747">
    <property type="term" value="F:acyltransferase activity, transferring groups other than amino-acyl groups"/>
    <property type="evidence" value="ECO:0007669"/>
    <property type="project" value="InterPro"/>
</dbReference>
<sequence>MSHFSNQAALYCEALGYSSRLRSAIRAASQALVVRGDRVVGVDKAGGGGQGLGMRVRAIDDEGLRLVEEWLADDPVGSAVFGGFYGRAVERWAPLLSAEGRWGWITFDDLGPIGFIDLEIFDAEAEISYYVRPARRGTGLGRPTIEHVIQLASEHGARFIHAAVDPTNLPCLAVLRAATFTESGPNEYGETDFELTIDA</sequence>
<reference evidence="2 3" key="1">
    <citation type="submission" date="2019-03" db="EMBL/GenBank/DDBJ databases">
        <title>Genomic Encyclopedia of Type Strains, Phase III (KMG-III): the genomes of soil and plant-associated and newly described type strains.</title>
        <authorList>
            <person name="Whitman W."/>
        </authorList>
    </citation>
    <scope>NUCLEOTIDE SEQUENCE [LARGE SCALE GENOMIC DNA]</scope>
    <source>
        <strain evidence="2 3">VKM Ac-2575</strain>
    </source>
</reference>
<proteinExistence type="predicted"/>
<dbReference type="AlphaFoldDB" id="A0A4R7TA48"/>
<dbReference type="CDD" id="cd04301">
    <property type="entry name" value="NAT_SF"/>
    <property type="match status" value="1"/>
</dbReference>
<dbReference type="SUPFAM" id="SSF55729">
    <property type="entry name" value="Acyl-CoA N-acyltransferases (Nat)"/>
    <property type="match status" value="1"/>
</dbReference>
<dbReference type="InterPro" id="IPR016181">
    <property type="entry name" value="Acyl_CoA_acyltransferase"/>
</dbReference>
<dbReference type="InterPro" id="IPR000182">
    <property type="entry name" value="GNAT_dom"/>
</dbReference>